<reference evidence="2" key="2">
    <citation type="submission" date="2023-01" db="EMBL/GenBank/DDBJ databases">
        <title>Draft genome sequence of Algimonas porphyrae strain NBRC 108216.</title>
        <authorList>
            <person name="Sun Q."/>
            <person name="Mori K."/>
        </authorList>
    </citation>
    <scope>NUCLEOTIDE SEQUENCE</scope>
    <source>
        <strain evidence="2">NBRC 108216</strain>
    </source>
</reference>
<evidence type="ECO:0000313" key="2">
    <source>
        <dbReference type="EMBL" id="GLQ20318.1"/>
    </source>
</evidence>
<feature type="signal peptide" evidence="1">
    <location>
        <begin position="1"/>
        <end position="26"/>
    </location>
</feature>
<comment type="caution">
    <text evidence="2">The sequence shown here is derived from an EMBL/GenBank/DDBJ whole genome shotgun (WGS) entry which is preliminary data.</text>
</comment>
<sequence length="190" mass="20432">MKLKTKILFLSAAAFLSACATGPVLAPSGAFVAEPFTLNLNQNWSAFKRKSEGVQGAALTREGLDLNMLAVYMIEEGHDLKAGKGGTQEEVDYKSGMSQLELVEFATASLASLDMKNIEVSSVETTTFAGEDGVGFDFQGFYESGLAAKGIMRVSETDMGLAMGIYVAPTRVYYDRDAEEARRALTSARL</sequence>
<evidence type="ECO:0000313" key="3">
    <source>
        <dbReference type="Proteomes" id="UP001161390"/>
    </source>
</evidence>
<name>A0ABQ5V0I2_9PROT</name>
<organism evidence="2 3">
    <name type="scientific">Algimonas porphyrae</name>
    <dbReference type="NCBI Taxonomy" id="1128113"/>
    <lineage>
        <taxon>Bacteria</taxon>
        <taxon>Pseudomonadati</taxon>
        <taxon>Pseudomonadota</taxon>
        <taxon>Alphaproteobacteria</taxon>
        <taxon>Maricaulales</taxon>
        <taxon>Robiginitomaculaceae</taxon>
        <taxon>Algimonas</taxon>
    </lineage>
</organism>
<proteinExistence type="predicted"/>
<dbReference type="EMBL" id="BSNJ01000002">
    <property type="protein sequence ID" value="GLQ20318.1"/>
    <property type="molecule type" value="Genomic_DNA"/>
</dbReference>
<keyword evidence="1" id="KW-0732">Signal</keyword>
<protein>
    <submittedName>
        <fullName evidence="2">Uncharacterized protein</fullName>
    </submittedName>
</protein>
<dbReference type="Proteomes" id="UP001161390">
    <property type="component" value="Unassembled WGS sequence"/>
</dbReference>
<gene>
    <name evidence="2" type="ORF">GCM10007854_12730</name>
</gene>
<keyword evidence="3" id="KW-1185">Reference proteome</keyword>
<dbReference type="PROSITE" id="PS51257">
    <property type="entry name" value="PROKAR_LIPOPROTEIN"/>
    <property type="match status" value="1"/>
</dbReference>
<accession>A0ABQ5V0I2</accession>
<evidence type="ECO:0000256" key="1">
    <source>
        <dbReference type="SAM" id="SignalP"/>
    </source>
</evidence>
<feature type="chain" id="PRO_5046497265" evidence="1">
    <location>
        <begin position="27"/>
        <end position="190"/>
    </location>
</feature>
<dbReference type="RefSeq" id="WP_284370780.1">
    <property type="nucleotide sequence ID" value="NZ_BSNJ01000002.1"/>
</dbReference>
<reference evidence="2" key="1">
    <citation type="journal article" date="2014" name="Int. J. Syst. Evol. Microbiol.">
        <title>Complete genome of a new Firmicutes species belonging to the dominant human colonic microbiota ('Ruminococcus bicirculans') reveals two chromosomes and a selective capacity to utilize plant glucans.</title>
        <authorList>
            <consortium name="NISC Comparative Sequencing Program"/>
            <person name="Wegmann U."/>
            <person name="Louis P."/>
            <person name="Goesmann A."/>
            <person name="Henrissat B."/>
            <person name="Duncan S.H."/>
            <person name="Flint H.J."/>
        </authorList>
    </citation>
    <scope>NUCLEOTIDE SEQUENCE</scope>
    <source>
        <strain evidence="2">NBRC 108216</strain>
    </source>
</reference>